<comment type="caution">
    <text evidence="1">The sequence shown here is derived from an EMBL/GenBank/DDBJ whole genome shotgun (WGS) entry which is preliminary data.</text>
</comment>
<evidence type="ECO:0000313" key="1">
    <source>
        <dbReference type="EMBL" id="KAH7925944.1"/>
    </source>
</evidence>
<gene>
    <name evidence="1" type="ORF">BV22DRAFT_1112023</name>
</gene>
<accession>A0ACB8BK23</accession>
<protein>
    <submittedName>
        <fullName evidence="1">Uncharacterized protein</fullName>
    </submittedName>
</protein>
<dbReference type="Proteomes" id="UP000790709">
    <property type="component" value="Unassembled WGS sequence"/>
</dbReference>
<sequence>MGLVLAEEEKQAHHLKAMLRTTGDRLAHEIRRSNHAESRAEQAENRAREMTVRATAAETGKHYAELDAARAKEEIKRYQMQIESLEREVKRLQNNVSLLEKQRNEADDSAARARDTARKFQMELMSQQAREEGREEGRRSGMQKWFKTGRAEGWDAGRADGFEDGREEGFDEGRQFGIEEGRGLGMQTGRKIGRKEGYEEGREQGRREEREHALQAFDHFLLTEVDEHDHVVCLRRKGPKNLPSLPLSAFSGPNTGTSDMFPLPPTPSAVFPGSIIDAHLAVGGDLNLQPEGGQDRLHGAVLTLTNTEEISTVIAGLETRAESDPQVLSVLLPFKLDAVPSEIPYLPTSSKIPTTLATTFVTATPQAAESLNWALQHSRVVDVDVQADIMANDPLWETFEEVLTKATKDLPDDKKGVPIVLSNIFPPPHDLSLPIVKLMKHPTYRMYQSHTASLSLFPNLYVKLLPPSWDTPVPSASALESESSADQLREWKRRIKMYIGPVLEAFGYERIIFGTAPSPVSTSPSKASDWYEIVRESFAELGVDQEAIDAVFNANADKVYRNLL</sequence>
<evidence type="ECO:0000313" key="2">
    <source>
        <dbReference type="Proteomes" id="UP000790709"/>
    </source>
</evidence>
<name>A0ACB8BK23_9AGAM</name>
<organism evidence="1 2">
    <name type="scientific">Leucogyrophana mollusca</name>
    <dbReference type="NCBI Taxonomy" id="85980"/>
    <lineage>
        <taxon>Eukaryota</taxon>
        <taxon>Fungi</taxon>
        <taxon>Dikarya</taxon>
        <taxon>Basidiomycota</taxon>
        <taxon>Agaricomycotina</taxon>
        <taxon>Agaricomycetes</taxon>
        <taxon>Agaricomycetidae</taxon>
        <taxon>Boletales</taxon>
        <taxon>Boletales incertae sedis</taxon>
        <taxon>Leucogyrophana</taxon>
    </lineage>
</organism>
<keyword evidence="2" id="KW-1185">Reference proteome</keyword>
<reference evidence="1" key="1">
    <citation type="journal article" date="2021" name="New Phytol.">
        <title>Evolutionary innovations through gain and loss of genes in the ectomycorrhizal Boletales.</title>
        <authorList>
            <person name="Wu G."/>
            <person name="Miyauchi S."/>
            <person name="Morin E."/>
            <person name="Kuo A."/>
            <person name="Drula E."/>
            <person name="Varga T."/>
            <person name="Kohler A."/>
            <person name="Feng B."/>
            <person name="Cao Y."/>
            <person name="Lipzen A."/>
            <person name="Daum C."/>
            <person name="Hundley H."/>
            <person name="Pangilinan J."/>
            <person name="Johnson J."/>
            <person name="Barry K."/>
            <person name="LaButti K."/>
            <person name="Ng V."/>
            <person name="Ahrendt S."/>
            <person name="Min B."/>
            <person name="Choi I.G."/>
            <person name="Park H."/>
            <person name="Plett J.M."/>
            <person name="Magnuson J."/>
            <person name="Spatafora J.W."/>
            <person name="Nagy L.G."/>
            <person name="Henrissat B."/>
            <person name="Grigoriev I.V."/>
            <person name="Yang Z.L."/>
            <person name="Xu J."/>
            <person name="Martin F.M."/>
        </authorList>
    </citation>
    <scope>NUCLEOTIDE SEQUENCE</scope>
    <source>
        <strain evidence="1">KUC20120723A-06</strain>
    </source>
</reference>
<dbReference type="EMBL" id="MU266392">
    <property type="protein sequence ID" value="KAH7925944.1"/>
    <property type="molecule type" value="Genomic_DNA"/>
</dbReference>
<proteinExistence type="predicted"/>